<gene>
    <name evidence="2" type="ORF">BWQ96_01149</name>
</gene>
<feature type="compositionally biased region" description="Basic and acidic residues" evidence="1">
    <location>
        <begin position="47"/>
        <end position="61"/>
    </location>
</feature>
<evidence type="ECO:0000256" key="1">
    <source>
        <dbReference type="SAM" id="MobiDB-lite"/>
    </source>
</evidence>
<name>A0A2V3J3J1_9FLOR</name>
<protein>
    <submittedName>
        <fullName evidence="2">Uncharacterized protein</fullName>
    </submittedName>
</protein>
<feature type="region of interest" description="Disordered" evidence="1">
    <location>
        <begin position="1"/>
        <end position="23"/>
    </location>
</feature>
<keyword evidence="3" id="KW-1185">Reference proteome</keyword>
<comment type="caution">
    <text evidence="2">The sequence shown here is derived from an EMBL/GenBank/DDBJ whole genome shotgun (WGS) entry which is preliminary data.</text>
</comment>
<feature type="region of interest" description="Disordered" evidence="1">
    <location>
        <begin position="37"/>
        <end position="83"/>
    </location>
</feature>
<accession>A0A2V3J3J1</accession>
<proteinExistence type="predicted"/>
<sequence>MLHTRRAEEPGELIITGSQDQTKDKVVDVFSQVEDQFSNTNAFHPDLQNKPKQQGEREKKAALSGSDKQSSSETENLSVSKDEVDEILVEMMEEREEGYVRHGFAALLSLKEATSDDKLLQHLQYISECCGLELHIRDSSYHCSEERKSLSNGYLG</sequence>
<feature type="compositionally biased region" description="Polar residues" evidence="1">
    <location>
        <begin position="66"/>
        <end position="79"/>
    </location>
</feature>
<evidence type="ECO:0000313" key="3">
    <source>
        <dbReference type="Proteomes" id="UP000247409"/>
    </source>
</evidence>
<evidence type="ECO:0000313" key="2">
    <source>
        <dbReference type="EMBL" id="PXF49011.1"/>
    </source>
</evidence>
<reference evidence="2 3" key="1">
    <citation type="journal article" date="2018" name="Mol. Biol. Evol.">
        <title>Analysis of the draft genome of the red seaweed Gracilariopsis chorda provides insights into genome size evolution in Rhodophyta.</title>
        <authorList>
            <person name="Lee J."/>
            <person name="Yang E.C."/>
            <person name="Graf L."/>
            <person name="Yang J.H."/>
            <person name="Qiu H."/>
            <person name="Zel Zion U."/>
            <person name="Chan C.X."/>
            <person name="Stephens T.G."/>
            <person name="Weber A.P.M."/>
            <person name="Boo G.H."/>
            <person name="Boo S.M."/>
            <person name="Kim K.M."/>
            <person name="Shin Y."/>
            <person name="Jung M."/>
            <person name="Lee S.J."/>
            <person name="Yim H.S."/>
            <person name="Lee J.H."/>
            <person name="Bhattacharya D."/>
            <person name="Yoon H.S."/>
        </authorList>
    </citation>
    <scope>NUCLEOTIDE SEQUENCE [LARGE SCALE GENOMIC DNA]</scope>
    <source>
        <strain evidence="2 3">SKKU-2015</strain>
        <tissue evidence="2">Whole body</tissue>
    </source>
</reference>
<dbReference type="AlphaFoldDB" id="A0A2V3J3J1"/>
<dbReference type="EMBL" id="NBIV01000009">
    <property type="protein sequence ID" value="PXF49011.1"/>
    <property type="molecule type" value="Genomic_DNA"/>
</dbReference>
<organism evidence="2 3">
    <name type="scientific">Gracilariopsis chorda</name>
    <dbReference type="NCBI Taxonomy" id="448386"/>
    <lineage>
        <taxon>Eukaryota</taxon>
        <taxon>Rhodophyta</taxon>
        <taxon>Florideophyceae</taxon>
        <taxon>Rhodymeniophycidae</taxon>
        <taxon>Gracilariales</taxon>
        <taxon>Gracilariaceae</taxon>
        <taxon>Gracilariopsis</taxon>
    </lineage>
</organism>
<dbReference type="Proteomes" id="UP000247409">
    <property type="component" value="Unassembled WGS sequence"/>
</dbReference>